<feature type="compositionally biased region" description="Basic and acidic residues" evidence="1">
    <location>
        <begin position="246"/>
        <end position="264"/>
    </location>
</feature>
<feature type="domain" description="RAMA" evidence="2">
    <location>
        <begin position="12"/>
        <end position="113"/>
    </location>
</feature>
<keyword evidence="4" id="KW-1185">Reference proteome</keyword>
<gene>
    <name evidence="3" type="ORF">ACKI1S_02365</name>
</gene>
<sequence>MTDSKLGNGAEEPLGRASYLIEGRRVLVSDLVDADLLTAGTQLTFRRKQSGEAHLAKVTGDGRIELSDGQRFKSPSAAAAAATGRGPYDGWTAWALDDGTLLDVLRQSLLDTVAEQPASGGSAADVSATRHARLKTARKQADADAPITLTVRDLLGWWGASRRGYLISEQIASELTNHGLSTVPDFAAVGIDDRVTLTGPSLDTEDMDEETAEPEAATEQSRRSRGRQAHQRPPPPPATRRTRASRSRDRRSATCPRRSEEWCR</sequence>
<evidence type="ECO:0000313" key="4">
    <source>
        <dbReference type="Proteomes" id="UP001631993"/>
    </source>
</evidence>
<evidence type="ECO:0000313" key="3">
    <source>
        <dbReference type="EMBL" id="MFM9644986.1"/>
    </source>
</evidence>
<dbReference type="RefSeq" id="WP_369279136.1">
    <property type="nucleotide sequence ID" value="NZ_JBJVMW010000021.1"/>
</dbReference>
<protein>
    <recommendedName>
        <fullName evidence="2">RAMA domain-containing protein</fullName>
    </recommendedName>
</protein>
<dbReference type="Pfam" id="PF18755">
    <property type="entry name" value="RAMA"/>
    <property type="match status" value="1"/>
</dbReference>
<name>A0ABW9I8Z0_STRGJ</name>
<dbReference type="InterPro" id="IPR040843">
    <property type="entry name" value="RAMA"/>
</dbReference>
<comment type="caution">
    <text evidence="3">The sequence shown here is derived from an EMBL/GenBank/DDBJ whole genome shotgun (WGS) entry which is preliminary data.</text>
</comment>
<evidence type="ECO:0000259" key="2">
    <source>
        <dbReference type="Pfam" id="PF18755"/>
    </source>
</evidence>
<feature type="region of interest" description="Disordered" evidence="1">
    <location>
        <begin position="197"/>
        <end position="264"/>
    </location>
</feature>
<feature type="compositionally biased region" description="Acidic residues" evidence="1">
    <location>
        <begin position="203"/>
        <end position="213"/>
    </location>
</feature>
<proteinExistence type="predicted"/>
<reference evidence="3 4" key="1">
    <citation type="submission" date="2024-12" db="EMBL/GenBank/DDBJ databases">
        <title>Forecasting of Potato common scab and diversities of Pathogenic streptomyces spp. in china.</title>
        <authorList>
            <person name="Handique U."/>
            <person name="Wu J."/>
        </authorList>
    </citation>
    <scope>NUCLEOTIDE SEQUENCE [LARGE SCALE GENOMIC DNA]</scope>
    <source>
        <strain evidence="3 4">ZRIMU1585</strain>
    </source>
</reference>
<organism evidence="3 4">
    <name type="scientific">Streptomyces galilaeus</name>
    <dbReference type="NCBI Taxonomy" id="33899"/>
    <lineage>
        <taxon>Bacteria</taxon>
        <taxon>Bacillati</taxon>
        <taxon>Actinomycetota</taxon>
        <taxon>Actinomycetes</taxon>
        <taxon>Kitasatosporales</taxon>
        <taxon>Streptomycetaceae</taxon>
        <taxon>Streptomyces</taxon>
    </lineage>
</organism>
<dbReference type="EMBL" id="JBJVNE010000001">
    <property type="protein sequence ID" value="MFM9644986.1"/>
    <property type="molecule type" value="Genomic_DNA"/>
</dbReference>
<dbReference type="Proteomes" id="UP001631993">
    <property type="component" value="Unassembled WGS sequence"/>
</dbReference>
<evidence type="ECO:0000256" key="1">
    <source>
        <dbReference type="SAM" id="MobiDB-lite"/>
    </source>
</evidence>
<accession>A0ABW9I8Z0</accession>